<dbReference type="Pfam" id="PF13424">
    <property type="entry name" value="TPR_12"/>
    <property type="match status" value="2"/>
</dbReference>
<dbReference type="Proteomes" id="UP000225706">
    <property type="component" value="Unassembled WGS sequence"/>
</dbReference>
<dbReference type="PANTHER" id="PTHR45954">
    <property type="entry name" value="LD33695P"/>
    <property type="match status" value="1"/>
</dbReference>
<comment type="subcellular location">
    <subcellularLocation>
        <location evidence="1">Cytoplasm</location>
    </subcellularLocation>
</comment>
<gene>
    <name evidence="5" type="primary">TTC28</name>
    <name evidence="5" type="ORF">AWC38_SpisGene24648</name>
</gene>
<dbReference type="SMART" id="SM00028">
    <property type="entry name" value="TPR"/>
    <property type="match status" value="6"/>
</dbReference>
<dbReference type="GO" id="GO:0005092">
    <property type="term" value="F:GDP-dissociation inhibitor activity"/>
    <property type="evidence" value="ECO:0007669"/>
    <property type="project" value="TreeGrafter"/>
</dbReference>
<dbReference type="InterPro" id="IPR011990">
    <property type="entry name" value="TPR-like_helical_dom_sf"/>
</dbReference>
<proteinExistence type="predicted"/>
<name>A0A2B4R5C5_STYPI</name>
<keyword evidence="2" id="KW-0963">Cytoplasm</keyword>
<protein>
    <submittedName>
        <fullName evidence="5">Tetratricopeptide repeat protein 28</fullName>
    </submittedName>
</protein>
<evidence type="ECO:0000313" key="6">
    <source>
        <dbReference type="Proteomes" id="UP000225706"/>
    </source>
</evidence>
<dbReference type="PANTHER" id="PTHR45954:SF1">
    <property type="entry name" value="LD33695P"/>
    <property type="match status" value="1"/>
</dbReference>
<keyword evidence="4" id="KW-0802">TPR repeat</keyword>
<dbReference type="AlphaFoldDB" id="A0A2B4R5C5"/>
<dbReference type="InterPro" id="IPR052386">
    <property type="entry name" value="GPSM"/>
</dbReference>
<evidence type="ECO:0000256" key="2">
    <source>
        <dbReference type="ARBA" id="ARBA00022490"/>
    </source>
</evidence>
<evidence type="ECO:0000256" key="4">
    <source>
        <dbReference type="PROSITE-ProRule" id="PRU00339"/>
    </source>
</evidence>
<evidence type="ECO:0000256" key="1">
    <source>
        <dbReference type="ARBA" id="ARBA00004496"/>
    </source>
</evidence>
<dbReference type="SUPFAM" id="SSF48452">
    <property type="entry name" value="TPR-like"/>
    <property type="match status" value="2"/>
</dbReference>
<sequence>MQWQSTGFHFPKRVLETARLPRDTPEKNPLKAKVFLEKGNEAYEQEKDYTCAVHFYTQGIHVECKDTRLIARLYSNRAAAHFHLGNYRETLADAKLALLLEPTLIKAIERAIEYHELSLNIDKEVGNKAGEGKNYGNLGNVYDGLGLFQTAIKYHELSLNIVKEVGDKDGEGKSYCNLGNAYDGLGQFKTAIEYHELSLNIDKEVGNKAGEGKSYCSLGNAYQGLRQFQTAIEYYELALNIAKEVGSKAGEGMINCNLGLSNLCLGYSETAVEYFVRASNITKEVGDKFSAAKSLHGLGASLYTRGNLHETFNCFHSSLHKLHEIRAGFQSKEEWTISFRNSNVDVYTSLSQLHLELDEVVPALHIAEQGRAEALRNLLELKYGYEEQYQSSSPQKSASLPLSCLLPNTIFTAVYNGSIFYWVIQNGKEVTLREKPINNYISKEEVTIFIETVLGKLGIKVKVKDEDRSYLEACDKRGKNDFLFSNPSQEDI</sequence>
<dbReference type="InterPro" id="IPR019734">
    <property type="entry name" value="TPR_rpt"/>
</dbReference>
<reference evidence="6" key="1">
    <citation type="journal article" date="2017" name="bioRxiv">
        <title>Comparative analysis of the genomes of Stylophora pistillata and Acropora digitifera provides evidence for extensive differences between species of corals.</title>
        <authorList>
            <person name="Voolstra C.R."/>
            <person name="Li Y."/>
            <person name="Liew Y.J."/>
            <person name="Baumgarten S."/>
            <person name="Zoccola D."/>
            <person name="Flot J.-F."/>
            <person name="Tambutte S."/>
            <person name="Allemand D."/>
            <person name="Aranda M."/>
        </authorList>
    </citation>
    <scope>NUCLEOTIDE SEQUENCE [LARGE SCALE GENOMIC DNA]</scope>
</reference>
<accession>A0A2B4R5C5</accession>
<keyword evidence="3" id="KW-0677">Repeat</keyword>
<dbReference type="GO" id="GO:0001965">
    <property type="term" value="F:G-protein alpha-subunit binding"/>
    <property type="evidence" value="ECO:0007669"/>
    <property type="project" value="TreeGrafter"/>
</dbReference>
<dbReference type="GO" id="GO:0000132">
    <property type="term" value="P:establishment of mitotic spindle orientation"/>
    <property type="evidence" value="ECO:0007669"/>
    <property type="project" value="TreeGrafter"/>
</dbReference>
<keyword evidence="6" id="KW-1185">Reference proteome</keyword>
<organism evidence="5 6">
    <name type="scientific">Stylophora pistillata</name>
    <name type="common">Smooth cauliflower coral</name>
    <dbReference type="NCBI Taxonomy" id="50429"/>
    <lineage>
        <taxon>Eukaryota</taxon>
        <taxon>Metazoa</taxon>
        <taxon>Cnidaria</taxon>
        <taxon>Anthozoa</taxon>
        <taxon>Hexacorallia</taxon>
        <taxon>Scleractinia</taxon>
        <taxon>Astrocoeniina</taxon>
        <taxon>Pocilloporidae</taxon>
        <taxon>Stylophora</taxon>
    </lineage>
</organism>
<feature type="non-terminal residue" evidence="5">
    <location>
        <position position="492"/>
    </location>
</feature>
<dbReference type="PROSITE" id="PS50005">
    <property type="entry name" value="TPR"/>
    <property type="match status" value="2"/>
</dbReference>
<dbReference type="GO" id="GO:0005938">
    <property type="term" value="C:cell cortex"/>
    <property type="evidence" value="ECO:0007669"/>
    <property type="project" value="TreeGrafter"/>
</dbReference>
<feature type="repeat" description="TPR" evidence="4">
    <location>
        <begin position="172"/>
        <end position="205"/>
    </location>
</feature>
<dbReference type="EMBL" id="LSMT01002232">
    <property type="protein sequence ID" value="PFX11567.1"/>
    <property type="molecule type" value="Genomic_DNA"/>
</dbReference>
<dbReference type="Gene3D" id="1.25.40.10">
    <property type="entry name" value="Tetratricopeptide repeat domain"/>
    <property type="match status" value="3"/>
</dbReference>
<feature type="repeat" description="TPR" evidence="4">
    <location>
        <begin position="212"/>
        <end position="245"/>
    </location>
</feature>
<dbReference type="OrthoDB" id="5979705at2759"/>
<evidence type="ECO:0000256" key="3">
    <source>
        <dbReference type="ARBA" id="ARBA00022737"/>
    </source>
</evidence>
<evidence type="ECO:0000313" key="5">
    <source>
        <dbReference type="EMBL" id="PFX11567.1"/>
    </source>
</evidence>
<comment type="caution">
    <text evidence="5">The sequence shown here is derived from an EMBL/GenBank/DDBJ whole genome shotgun (WGS) entry which is preliminary data.</text>
</comment>